<keyword evidence="2" id="KW-0472">Membrane</keyword>
<feature type="compositionally biased region" description="Basic residues" evidence="1">
    <location>
        <begin position="208"/>
        <end position="217"/>
    </location>
</feature>
<dbReference type="PROSITE" id="PS50076">
    <property type="entry name" value="DNAJ_2"/>
    <property type="match status" value="1"/>
</dbReference>
<feature type="region of interest" description="Disordered" evidence="1">
    <location>
        <begin position="269"/>
        <end position="316"/>
    </location>
</feature>
<evidence type="ECO:0000259" key="3">
    <source>
        <dbReference type="PROSITE" id="PS50076"/>
    </source>
</evidence>
<evidence type="ECO:0000313" key="5">
    <source>
        <dbReference type="Proteomes" id="UP000318447"/>
    </source>
</evidence>
<comment type="caution">
    <text evidence="4">The sequence shown here is derived from an EMBL/GenBank/DDBJ whole genome shotgun (WGS) entry which is preliminary data.</text>
</comment>
<reference evidence="5" key="1">
    <citation type="submission" date="2019-02" db="EMBL/GenBank/DDBJ databases">
        <title>FDA dAtabase for Regulatory Grade micrObial Sequences (FDA-ARGOS): Supporting development and validation of Infectious Disease Dx tests.</title>
        <authorList>
            <person name="Duncan R."/>
            <person name="Fisher C."/>
            <person name="Tallon L."/>
            <person name="Sadzewicz L."/>
            <person name="Sengamalay N."/>
            <person name="Ott S."/>
            <person name="Godinez A."/>
            <person name="Nagaraj S."/>
            <person name="Vavikolanu K."/>
            <person name="Nadendla S."/>
            <person name="Aluvathingal J."/>
            <person name="Sichtig H."/>
        </authorList>
    </citation>
    <scope>NUCLEOTIDE SEQUENCE [LARGE SCALE GENOMIC DNA]</scope>
    <source>
        <strain evidence="5">FDAARGOS_361</strain>
    </source>
</reference>
<sequence>MSPQLHGRVLRCCCANATLCPASAAREVHVGLMTRMTSVRVRGSTMAMRTRGANWGVAATMCSYRCVSSGTSQHQQQHVAADELRAALRTLGLAEESTDAEVKRAFQAFAIQHHPDTNAVWAAALSSSDEASSNTRSQAHAAERMRLGTEAYQLLRRIPYGVRQHILRGEGQGGGVDVRGRFRGPHDANFTFTAEEYAKVQRIYQGDRHRRRRHRGGRDKSGGAGDGNGDEDLFDARTEEGRRRIARLNEFQARVVEMRRRGIRDDLPPWRVYENDKGAGTVGDSRSASTSGGDAGDGHQERHGSRAAGTGPRNTNRLGLHFFNVTTSSLREVRDLYRSRPGFAGMDGSPYDNPHSAARVAPEISSNPHLRQYILMKSRAQEKAIVDRAVGRPLLLFLLLVTLSAAMVMMAATVRSYRIRMQKDEDLRRRDEERGGA</sequence>
<dbReference type="VEuPathDB" id="TriTrypDB:LdBPK_070860.1"/>
<name>A0A504XVE8_LEIDO</name>
<feature type="transmembrane region" description="Helical" evidence="2">
    <location>
        <begin position="394"/>
        <end position="414"/>
    </location>
</feature>
<dbReference type="InterPro" id="IPR036869">
    <property type="entry name" value="J_dom_sf"/>
</dbReference>
<dbReference type="CDD" id="cd06257">
    <property type="entry name" value="DnaJ"/>
    <property type="match status" value="1"/>
</dbReference>
<feature type="compositionally biased region" description="Low complexity" evidence="1">
    <location>
        <begin position="283"/>
        <end position="292"/>
    </location>
</feature>
<dbReference type="InterPro" id="IPR001623">
    <property type="entry name" value="DnaJ_domain"/>
</dbReference>
<keyword evidence="2" id="KW-0812">Transmembrane</keyword>
<dbReference type="Proteomes" id="UP000318447">
    <property type="component" value="Unassembled WGS sequence"/>
</dbReference>
<protein>
    <submittedName>
        <fullName evidence="4">DnaJ domain family protein</fullName>
    </submittedName>
</protein>
<keyword evidence="2" id="KW-1133">Transmembrane helix</keyword>
<dbReference type="EMBL" id="RHLC01000029">
    <property type="protein sequence ID" value="TPP52494.1"/>
    <property type="molecule type" value="Genomic_DNA"/>
</dbReference>
<dbReference type="AlphaFoldDB" id="A0A504XVE8"/>
<feature type="domain" description="J" evidence="3">
    <location>
        <begin position="86"/>
        <end position="170"/>
    </location>
</feature>
<dbReference type="VEuPathDB" id="TriTrypDB:LdCL_070013400"/>
<gene>
    <name evidence="4" type="ORF">CGC21_10425</name>
</gene>
<accession>A0A504XVE8</accession>
<dbReference type="VEuPathDB" id="TriTrypDB:LDHU3_07.1030"/>
<evidence type="ECO:0000256" key="2">
    <source>
        <dbReference type="SAM" id="Phobius"/>
    </source>
</evidence>
<dbReference type="SUPFAM" id="SSF46565">
    <property type="entry name" value="Chaperone J-domain"/>
    <property type="match status" value="1"/>
</dbReference>
<evidence type="ECO:0000313" key="4">
    <source>
        <dbReference type="EMBL" id="TPP52494.1"/>
    </source>
</evidence>
<feature type="region of interest" description="Disordered" evidence="1">
    <location>
        <begin position="203"/>
        <end position="234"/>
    </location>
</feature>
<dbReference type="Gene3D" id="1.10.287.110">
    <property type="entry name" value="DnaJ domain"/>
    <property type="match status" value="1"/>
</dbReference>
<organism evidence="4 5">
    <name type="scientific">Leishmania donovani</name>
    <dbReference type="NCBI Taxonomy" id="5661"/>
    <lineage>
        <taxon>Eukaryota</taxon>
        <taxon>Discoba</taxon>
        <taxon>Euglenozoa</taxon>
        <taxon>Kinetoplastea</taxon>
        <taxon>Metakinetoplastina</taxon>
        <taxon>Trypanosomatida</taxon>
        <taxon>Trypanosomatidae</taxon>
        <taxon>Leishmaniinae</taxon>
        <taxon>Leishmania</taxon>
    </lineage>
</organism>
<evidence type="ECO:0000256" key="1">
    <source>
        <dbReference type="SAM" id="MobiDB-lite"/>
    </source>
</evidence>
<proteinExistence type="predicted"/>